<evidence type="ECO:0000256" key="2">
    <source>
        <dbReference type="ARBA" id="ARBA00010901"/>
    </source>
</evidence>
<evidence type="ECO:0000256" key="5">
    <source>
        <dbReference type="SAM" id="MobiDB-lite"/>
    </source>
</evidence>
<reference evidence="6 7" key="1">
    <citation type="journal article" date="2018" name="Evol. Lett.">
        <title>Horizontal gene cluster transfer increased hallucinogenic mushroom diversity.</title>
        <authorList>
            <person name="Reynolds H.T."/>
            <person name="Vijayakumar V."/>
            <person name="Gluck-Thaler E."/>
            <person name="Korotkin H.B."/>
            <person name="Matheny P.B."/>
            <person name="Slot J.C."/>
        </authorList>
    </citation>
    <scope>NUCLEOTIDE SEQUENCE [LARGE SCALE GENOMIC DNA]</scope>
    <source>
        <strain evidence="6 7">2629</strain>
    </source>
</reference>
<dbReference type="Gene3D" id="1.20.5.500">
    <property type="entry name" value="Single helix bin"/>
    <property type="match status" value="1"/>
</dbReference>
<dbReference type="STRING" id="181874.A0A409VGV4"/>
<evidence type="ECO:0000313" key="7">
    <source>
        <dbReference type="Proteomes" id="UP000284842"/>
    </source>
</evidence>
<name>A0A409VGV4_9AGAR</name>
<accession>A0A409VGV4</accession>
<protein>
    <recommendedName>
        <fullName evidence="4">ATPase inhibitor, mitochondrial</fullName>
    </recommendedName>
</protein>
<comment type="function">
    <text evidence="4">Inhibits the enzyme activity of ATPase.</text>
</comment>
<feature type="compositionally biased region" description="Basic and acidic residues" evidence="5">
    <location>
        <begin position="34"/>
        <end position="52"/>
    </location>
</feature>
<dbReference type="EMBL" id="NHTK01006065">
    <property type="protein sequence ID" value="PPQ65466.1"/>
    <property type="molecule type" value="Genomic_DNA"/>
</dbReference>
<comment type="subcellular location">
    <subcellularLocation>
        <location evidence="1">Mitochondrion</location>
    </subcellularLocation>
</comment>
<organism evidence="6 7">
    <name type="scientific">Panaeolus cyanescens</name>
    <dbReference type="NCBI Taxonomy" id="181874"/>
    <lineage>
        <taxon>Eukaryota</taxon>
        <taxon>Fungi</taxon>
        <taxon>Dikarya</taxon>
        <taxon>Basidiomycota</taxon>
        <taxon>Agaricomycotina</taxon>
        <taxon>Agaricomycetes</taxon>
        <taxon>Agaricomycetidae</taxon>
        <taxon>Agaricales</taxon>
        <taxon>Agaricineae</taxon>
        <taxon>Galeropsidaceae</taxon>
        <taxon>Panaeolus</taxon>
    </lineage>
</organism>
<evidence type="ECO:0000256" key="1">
    <source>
        <dbReference type="ARBA" id="ARBA00004173"/>
    </source>
</evidence>
<keyword evidence="7" id="KW-1185">Reference proteome</keyword>
<dbReference type="InterPro" id="IPR007648">
    <property type="entry name" value="ATPase_inhibitor_mt"/>
</dbReference>
<evidence type="ECO:0000313" key="6">
    <source>
        <dbReference type="EMBL" id="PPQ65466.1"/>
    </source>
</evidence>
<dbReference type="Pfam" id="PF04568">
    <property type="entry name" value="IATP"/>
    <property type="match status" value="1"/>
</dbReference>
<dbReference type="Proteomes" id="UP000284842">
    <property type="component" value="Unassembled WGS sequence"/>
</dbReference>
<dbReference type="GO" id="GO:0042030">
    <property type="term" value="F:ATPase inhibitor activity"/>
    <property type="evidence" value="ECO:0007669"/>
    <property type="project" value="InterPro"/>
</dbReference>
<proteinExistence type="inferred from homology"/>
<keyword evidence="3" id="KW-0496">Mitochondrion</keyword>
<dbReference type="AlphaFoldDB" id="A0A409VGV4"/>
<sequence>MLSAVARRVPRTFVAPVRLYTIGRSEGSVAESRGFSKKEKAHEDQYVKQHEREQIEKLRKQIADKQAELAKLENEAEKKQ</sequence>
<evidence type="ECO:0000256" key="3">
    <source>
        <dbReference type="ARBA" id="ARBA00023128"/>
    </source>
</evidence>
<comment type="similarity">
    <text evidence="2 4">Belongs to the ATPase inhibitor family.</text>
</comment>
<dbReference type="GO" id="GO:0005739">
    <property type="term" value="C:mitochondrion"/>
    <property type="evidence" value="ECO:0007669"/>
    <property type="project" value="UniProtKB-SubCell"/>
</dbReference>
<dbReference type="OrthoDB" id="5532350at2759"/>
<dbReference type="InParanoid" id="A0A409VGV4"/>
<evidence type="ECO:0000256" key="4">
    <source>
        <dbReference type="RuleBase" id="RU368087"/>
    </source>
</evidence>
<comment type="caution">
    <text evidence="6">The sequence shown here is derived from an EMBL/GenBank/DDBJ whole genome shotgun (WGS) entry which is preliminary data.</text>
</comment>
<gene>
    <name evidence="6" type="ORF">CVT24_010797</name>
</gene>
<feature type="region of interest" description="Disordered" evidence="5">
    <location>
        <begin position="26"/>
        <end position="52"/>
    </location>
</feature>